<dbReference type="HOGENOM" id="CLU_1485927_0_0_2"/>
<proteinExistence type="predicted"/>
<dbReference type="Proteomes" id="UP000001903">
    <property type="component" value="Plasmid pHTUR05"/>
</dbReference>
<gene>
    <name evidence="1" type="ordered locus">Htur_5056</name>
</gene>
<dbReference type="EMBL" id="CP001865">
    <property type="protein sequence ID" value="ADB63943.1"/>
    <property type="molecule type" value="Genomic_DNA"/>
</dbReference>
<organism evidence="1 2">
    <name type="scientific">Haloterrigena turkmenica (strain ATCC 51198 / DSM 5511 / JCM 9101 / NCIMB 13204 / VKM B-1734 / 4k)</name>
    <name type="common">Halococcus turkmenicus</name>
    <dbReference type="NCBI Taxonomy" id="543526"/>
    <lineage>
        <taxon>Archaea</taxon>
        <taxon>Methanobacteriati</taxon>
        <taxon>Methanobacteriota</taxon>
        <taxon>Stenosarchaea group</taxon>
        <taxon>Halobacteria</taxon>
        <taxon>Halobacteriales</taxon>
        <taxon>Natrialbaceae</taxon>
        <taxon>Haloterrigena</taxon>
    </lineage>
</organism>
<evidence type="ECO:0000313" key="2">
    <source>
        <dbReference type="Proteomes" id="UP000001903"/>
    </source>
</evidence>
<geneLocation type="plasmid" evidence="1 2">
    <name>pHTUR05</name>
</geneLocation>
<keyword evidence="1" id="KW-0614">Plasmid</keyword>
<sequence>MSSESAECRYCETTLSGDDPTYRVLYGKFEHAHDGVVSNKLVAGPNETLEPGTDERYYCLGCYKEHHDREPGAHFEYESADELWAILEAADGRLVADARPMTIGGRGWFRVVDGDLEARHSVMVKGGEDDDWDIGFETEPTPDFGEEDFYEFFGGDKEIRLVYLKSVEETPLVAGMNRTLGAVDNAEGNDE</sequence>
<keyword evidence="2" id="KW-1185">Reference proteome</keyword>
<dbReference type="RefSeq" id="WP_012946182.1">
    <property type="nucleotide sequence ID" value="NC_013748.1"/>
</dbReference>
<protein>
    <submittedName>
        <fullName evidence="1">Uncharacterized protein</fullName>
    </submittedName>
</protein>
<dbReference type="OrthoDB" id="350235at2157"/>
<name>D2S3J6_HALTV</name>
<evidence type="ECO:0000313" key="1">
    <source>
        <dbReference type="EMBL" id="ADB63943.1"/>
    </source>
</evidence>
<reference evidence="1 2" key="1">
    <citation type="journal article" date="2010" name="Stand. Genomic Sci.">
        <title>Complete genome sequence of Haloterrigena turkmenica type strain (4k).</title>
        <authorList>
            <person name="Saunders E."/>
            <person name="Tindall B.J."/>
            <person name="Fahnrich R."/>
            <person name="Lapidus A."/>
            <person name="Copeland A."/>
            <person name="Del Rio T.G."/>
            <person name="Lucas S."/>
            <person name="Chen F."/>
            <person name="Tice H."/>
            <person name="Cheng J.F."/>
            <person name="Han C."/>
            <person name="Detter J.C."/>
            <person name="Bruce D."/>
            <person name="Goodwin L."/>
            <person name="Chain P."/>
            <person name="Pitluck S."/>
            <person name="Pati A."/>
            <person name="Ivanova N."/>
            <person name="Mavromatis K."/>
            <person name="Chen A."/>
            <person name="Palaniappan K."/>
            <person name="Land M."/>
            <person name="Hauser L."/>
            <person name="Chang Y.J."/>
            <person name="Jeffries C.D."/>
            <person name="Brettin T."/>
            <person name="Rohde M."/>
            <person name="Goker M."/>
            <person name="Bristow J."/>
            <person name="Eisen J.A."/>
            <person name="Markowitz V."/>
            <person name="Hugenholtz P."/>
            <person name="Klenk H.P."/>
            <person name="Kyrpides N.C."/>
        </authorList>
    </citation>
    <scope>NUCLEOTIDE SEQUENCE [LARGE SCALE GENOMIC DNA]</scope>
    <source>
        <strain evidence="2">ATCC 51198 / DSM 5511 / JCM 9101 / NCIMB 13204 / VKM B-1734 / 4k</strain>
    </source>
</reference>
<dbReference type="GeneID" id="8745861"/>
<dbReference type="KEGG" id="htu:Htur_5056"/>
<accession>D2S3J6</accession>
<dbReference type="AlphaFoldDB" id="D2S3J6"/>